<evidence type="ECO:0000313" key="1">
    <source>
        <dbReference type="EMBL" id="MVO10712.1"/>
    </source>
</evidence>
<proteinExistence type="predicted"/>
<protein>
    <submittedName>
        <fullName evidence="1">Uncharacterized protein</fullName>
    </submittedName>
</protein>
<dbReference type="RefSeq" id="WP_140999135.1">
    <property type="nucleotide sequence ID" value="NZ_VDCZ01000014.1"/>
</dbReference>
<dbReference type="EMBL" id="WQLW01000014">
    <property type="protein sequence ID" value="MVO10712.1"/>
    <property type="molecule type" value="Genomic_DNA"/>
</dbReference>
<name>A0A6I4IUY3_9FLAO</name>
<dbReference type="AlphaFoldDB" id="A0A6I4IUY3"/>
<dbReference type="Proteomes" id="UP000431264">
    <property type="component" value="Unassembled WGS sequence"/>
</dbReference>
<dbReference type="OrthoDB" id="3078271at2"/>
<accession>A0A6I4IUY3</accession>
<keyword evidence="2" id="KW-1185">Reference proteome</keyword>
<reference evidence="2" key="1">
    <citation type="submission" date="2019-05" db="EMBL/GenBank/DDBJ databases">
        <title>Flavobacterium profundi sp. nov., isolated from a deep-sea seamount.</title>
        <authorList>
            <person name="Zhang D.-C."/>
        </authorList>
    </citation>
    <scope>NUCLEOTIDE SEQUENCE [LARGE SCALE GENOMIC DNA]</scope>
    <source>
        <strain evidence="2">TP390</strain>
    </source>
</reference>
<sequence length="238" mass="28474">MKTPQDHIEFYKEQEQIFTNGLVYCQNLTEDKLYLSIFNIEQIFICNLMIGLIEWRINQNPKLQLIKAITHFEKELSKLKELEDYKKFQNPFLIITANYFAYLCNQECNLVINPLVTKDEHYNIEYYLFNSISKSSNFKPEIETSFYKINKSKKHKLVFDSYTNYFQILEAFENNENLNNKIEIAESLFTKRANNSYYSNCHEIDGGYLNNNLVIDFRLAVILKKIDYKGNSIHKWNW</sequence>
<gene>
    <name evidence="1" type="ORF">GOQ30_16175</name>
</gene>
<comment type="caution">
    <text evidence="1">The sequence shown here is derived from an EMBL/GenBank/DDBJ whole genome shotgun (WGS) entry which is preliminary data.</text>
</comment>
<organism evidence="1 2">
    <name type="scientific">Flavobacterium profundi</name>
    <dbReference type="NCBI Taxonomy" id="1774945"/>
    <lineage>
        <taxon>Bacteria</taxon>
        <taxon>Pseudomonadati</taxon>
        <taxon>Bacteroidota</taxon>
        <taxon>Flavobacteriia</taxon>
        <taxon>Flavobacteriales</taxon>
        <taxon>Flavobacteriaceae</taxon>
        <taxon>Flavobacterium</taxon>
    </lineage>
</organism>
<evidence type="ECO:0000313" key="2">
    <source>
        <dbReference type="Proteomes" id="UP000431264"/>
    </source>
</evidence>